<keyword evidence="5" id="KW-0430">Lectin</keyword>
<dbReference type="InterPro" id="IPR033992">
    <property type="entry name" value="NKR-like_CTLD"/>
</dbReference>
<proteinExistence type="predicted"/>
<organism evidence="14 15">
    <name type="scientific">Echinops telfairi</name>
    <name type="common">Lesser hedgehog tenrec</name>
    <dbReference type="NCBI Taxonomy" id="9371"/>
    <lineage>
        <taxon>Eukaryota</taxon>
        <taxon>Metazoa</taxon>
        <taxon>Chordata</taxon>
        <taxon>Craniata</taxon>
        <taxon>Vertebrata</taxon>
        <taxon>Euteleostomi</taxon>
        <taxon>Mammalia</taxon>
        <taxon>Eutheria</taxon>
        <taxon>Afrotheria</taxon>
        <taxon>Tenrecidae</taxon>
        <taxon>Tenrecinae</taxon>
        <taxon>Echinops</taxon>
    </lineage>
</organism>
<evidence type="ECO:0000256" key="7">
    <source>
        <dbReference type="ARBA" id="ARBA00022989"/>
    </source>
</evidence>
<keyword evidence="8 12" id="KW-0472">Membrane</keyword>
<dbReference type="PROSITE" id="PS50041">
    <property type="entry name" value="C_TYPE_LECTIN_2"/>
    <property type="match status" value="1"/>
</dbReference>
<comment type="subcellular location">
    <subcellularLocation>
        <location evidence="1">Cell membrane</location>
        <topology evidence="1">Single-pass type II membrane protein</topology>
    </subcellularLocation>
</comment>
<keyword evidence="11" id="KW-0325">Glycoprotein</keyword>
<evidence type="ECO:0000256" key="2">
    <source>
        <dbReference type="ARBA" id="ARBA00022475"/>
    </source>
</evidence>
<protein>
    <submittedName>
        <fullName evidence="15">C-type lectin domain family 12 member B isoform X1</fullName>
    </submittedName>
</protein>
<evidence type="ECO:0000256" key="10">
    <source>
        <dbReference type="ARBA" id="ARBA00023170"/>
    </source>
</evidence>
<keyword evidence="6" id="KW-0735">Signal-anchor</keyword>
<feature type="transmembrane region" description="Helical" evidence="12">
    <location>
        <begin position="37"/>
        <end position="64"/>
    </location>
</feature>
<evidence type="ECO:0000256" key="6">
    <source>
        <dbReference type="ARBA" id="ARBA00022968"/>
    </source>
</evidence>
<dbReference type="Proteomes" id="UP000694863">
    <property type="component" value="Unplaced"/>
</dbReference>
<dbReference type="SMART" id="SM00034">
    <property type="entry name" value="CLECT"/>
    <property type="match status" value="1"/>
</dbReference>
<evidence type="ECO:0000256" key="1">
    <source>
        <dbReference type="ARBA" id="ARBA00004401"/>
    </source>
</evidence>
<feature type="domain" description="C-type lectin" evidence="13">
    <location>
        <begin position="148"/>
        <end position="262"/>
    </location>
</feature>
<keyword evidence="7 12" id="KW-1133">Transmembrane helix</keyword>
<name>A0ABM0J987_ECHTE</name>
<dbReference type="Gene3D" id="3.10.100.10">
    <property type="entry name" value="Mannose-Binding Protein A, subunit A"/>
    <property type="match status" value="1"/>
</dbReference>
<dbReference type="InterPro" id="IPR016187">
    <property type="entry name" value="CTDL_fold"/>
</dbReference>
<dbReference type="PANTHER" id="PTHR47647:SF1">
    <property type="entry name" value="C-TYPE LECTIN DOMAIN FAMILY 12 MEMBER B"/>
    <property type="match status" value="1"/>
</dbReference>
<dbReference type="InterPro" id="IPR042916">
    <property type="entry name" value="CLEC12A/B"/>
</dbReference>
<dbReference type="SUPFAM" id="SSF56436">
    <property type="entry name" value="C-type lectin-like"/>
    <property type="match status" value="1"/>
</dbReference>
<reference evidence="15" key="1">
    <citation type="submission" date="2025-08" db="UniProtKB">
        <authorList>
            <consortium name="RefSeq"/>
        </authorList>
    </citation>
    <scope>IDENTIFICATION</scope>
</reference>
<dbReference type="CDD" id="cd03593">
    <property type="entry name" value="CLECT_NK_receptors_like"/>
    <property type="match status" value="1"/>
</dbReference>
<evidence type="ECO:0000256" key="11">
    <source>
        <dbReference type="ARBA" id="ARBA00023180"/>
    </source>
</evidence>
<dbReference type="PANTHER" id="PTHR47647">
    <property type="entry name" value="C-TYPE LECTIN DOMAIN FAMILY 12 MEMBER B"/>
    <property type="match status" value="1"/>
</dbReference>
<keyword evidence="2" id="KW-1003">Cell membrane</keyword>
<dbReference type="InterPro" id="IPR016186">
    <property type="entry name" value="C-type_lectin-like/link_sf"/>
</dbReference>
<accession>A0ABM0J987</accession>
<evidence type="ECO:0000259" key="13">
    <source>
        <dbReference type="PROSITE" id="PS50041"/>
    </source>
</evidence>
<evidence type="ECO:0000256" key="5">
    <source>
        <dbReference type="ARBA" id="ARBA00022734"/>
    </source>
</evidence>
<dbReference type="GeneID" id="101640657"/>
<evidence type="ECO:0000313" key="14">
    <source>
        <dbReference type="Proteomes" id="UP000694863"/>
    </source>
</evidence>
<evidence type="ECO:0000256" key="9">
    <source>
        <dbReference type="ARBA" id="ARBA00023157"/>
    </source>
</evidence>
<keyword evidence="3" id="KW-0597">Phosphoprotein</keyword>
<evidence type="ECO:0000313" key="15">
    <source>
        <dbReference type="RefSeq" id="XP_004717669.1"/>
    </source>
</evidence>
<keyword evidence="14" id="KW-1185">Reference proteome</keyword>
<evidence type="ECO:0000256" key="12">
    <source>
        <dbReference type="SAM" id="Phobius"/>
    </source>
</evidence>
<gene>
    <name evidence="15" type="primary">CLEC12B</name>
</gene>
<sequence>MSEEVTYATFTIQNSAEAGNNEGPNLRKRGDQTPSTVWRWAVLSLITLCLLLLTGLVTLGILYLQTSNNIDLDPEELSSFQKTTHQQLDNSSPQLSNYSFPMEEDFLKSQISNLLKKQELMATKFCQQLVIQKSDHKCNPCPKMWQWHQNSCYYFQSNEEKTWINSRQDCMDKNSTLLMIDSLEEKDFLRSQLFPKLSFFWLGLSWNPYGRSWLWEDGFSPSESLFSTNELAHINGSKGCAYFQKENIYASRCSAEISWVCEKTAALVKIEDLN</sequence>
<dbReference type="InterPro" id="IPR001304">
    <property type="entry name" value="C-type_lectin-like"/>
</dbReference>
<dbReference type="Pfam" id="PF00059">
    <property type="entry name" value="Lectin_C"/>
    <property type="match status" value="1"/>
</dbReference>
<evidence type="ECO:0000256" key="4">
    <source>
        <dbReference type="ARBA" id="ARBA00022692"/>
    </source>
</evidence>
<evidence type="ECO:0000256" key="3">
    <source>
        <dbReference type="ARBA" id="ARBA00022553"/>
    </source>
</evidence>
<keyword evidence="9" id="KW-1015">Disulfide bond</keyword>
<keyword evidence="4 12" id="KW-0812">Transmembrane</keyword>
<evidence type="ECO:0000256" key="8">
    <source>
        <dbReference type="ARBA" id="ARBA00023136"/>
    </source>
</evidence>
<dbReference type="RefSeq" id="XP_004717669.1">
    <property type="nucleotide sequence ID" value="XM_004717612.2"/>
</dbReference>
<keyword evidence="10" id="KW-0675">Receptor</keyword>